<evidence type="ECO:0000259" key="6">
    <source>
        <dbReference type="PROSITE" id="PS50929"/>
    </source>
</evidence>
<keyword evidence="3 5" id="KW-1133">Transmembrane helix</keyword>
<name>A0AB74N7Z2_LISMN</name>
<evidence type="ECO:0000256" key="2">
    <source>
        <dbReference type="ARBA" id="ARBA00022692"/>
    </source>
</evidence>
<feature type="non-terminal residue" evidence="7">
    <location>
        <position position="1"/>
    </location>
</feature>
<keyword evidence="2 5" id="KW-0812">Transmembrane</keyword>
<dbReference type="Gene3D" id="1.20.1560.10">
    <property type="entry name" value="ABC transporter type 1, transmembrane domain"/>
    <property type="match status" value="1"/>
</dbReference>
<evidence type="ECO:0000256" key="1">
    <source>
        <dbReference type="ARBA" id="ARBA00004651"/>
    </source>
</evidence>
<sequence>MQEYSAFNTVVIDSVESMSSIKALSIEPLFFEKVSKQLNSFLNITFKLNNLVINNSFLNQLIGVFVNIVVITLGILLVFQKDMTLGELSIFASLCAFYLTSIQNGRKFSFLIIE</sequence>
<dbReference type="SUPFAM" id="SSF90123">
    <property type="entry name" value="ABC transporter transmembrane region"/>
    <property type="match status" value="1"/>
</dbReference>
<feature type="transmembrane region" description="Helical" evidence="5">
    <location>
        <begin position="57"/>
        <end position="79"/>
    </location>
</feature>
<reference evidence="7 8" key="1">
    <citation type="submission" date="2019-08" db="EMBL/GenBank/DDBJ databases">
        <title>Soil Listeria distribution.</title>
        <authorList>
            <person name="Liao J."/>
        </authorList>
    </citation>
    <scope>NUCLEOTIDE SEQUENCE [LARGE SCALE GENOMIC DNA]</scope>
    <source>
        <strain evidence="7 8">IN-RH-2-BL1</strain>
    </source>
</reference>
<comment type="subcellular location">
    <subcellularLocation>
        <location evidence="1">Cell membrane</location>
        <topology evidence="1">Multi-pass membrane protein</topology>
    </subcellularLocation>
</comment>
<evidence type="ECO:0000256" key="3">
    <source>
        <dbReference type="ARBA" id="ARBA00022989"/>
    </source>
</evidence>
<dbReference type="GO" id="GO:0005524">
    <property type="term" value="F:ATP binding"/>
    <property type="evidence" value="ECO:0007669"/>
    <property type="project" value="InterPro"/>
</dbReference>
<protein>
    <recommendedName>
        <fullName evidence="6">ABC transmembrane type-1 domain-containing protein</fullName>
    </recommendedName>
</protein>
<evidence type="ECO:0000256" key="4">
    <source>
        <dbReference type="ARBA" id="ARBA00023136"/>
    </source>
</evidence>
<dbReference type="GO" id="GO:0140359">
    <property type="term" value="F:ABC-type transporter activity"/>
    <property type="evidence" value="ECO:0007669"/>
    <property type="project" value="InterPro"/>
</dbReference>
<dbReference type="EMBL" id="VTIK01000036">
    <property type="protein sequence ID" value="TYU48761.1"/>
    <property type="molecule type" value="Genomic_DNA"/>
</dbReference>
<dbReference type="RefSeq" id="WP_149058291.1">
    <property type="nucleotide sequence ID" value="NZ_VTIK01000036.1"/>
</dbReference>
<evidence type="ECO:0000313" key="7">
    <source>
        <dbReference type="EMBL" id="TYU48761.1"/>
    </source>
</evidence>
<organism evidence="7 8">
    <name type="scientific">Listeria monocytogenes</name>
    <dbReference type="NCBI Taxonomy" id="1639"/>
    <lineage>
        <taxon>Bacteria</taxon>
        <taxon>Bacillati</taxon>
        <taxon>Bacillota</taxon>
        <taxon>Bacilli</taxon>
        <taxon>Bacillales</taxon>
        <taxon>Listeriaceae</taxon>
        <taxon>Listeria</taxon>
    </lineage>
</organism>
<dbReference type="AlphaFoldDB" id="A0AB74N7Z2"/>
<comment type="caution">
    <text evidence="7">The sequence shown here is derived from an EMBL/GenBank/DDBJ whole genome shotgun (WGS) entry which is preliminary data.</text>
</comment>
<proteinExistence type="predicted"/>
<accession>A0AB74N7Z2</accession>
<dbReference type="InterPro" id="IPR036640">
    <property type="entry name" value="ABC1_TM_sf"/>
</dbReference>
<feature type="domain" description="ABC transmembrane type-1" evidence="6">
    <location>
        <begin position="1"/>
        <end position="104"/>
    </location>
</feature>
<dbReference type="GO" id="GO:0005886">
    <property type="term" value="C:plasma membrane"/>
    <property type="evidence" value="ECO:0007669"/>
    <property type="project" value="UniProtKB-SubCell"/>
</dbReference>
<dbReference type="Proteomes" id="UP000322220">
    <property type="component" value="Unassembled WGS sequence"/>
</dbReference>
<keyword evidence="4 5" id="KW-0472">Membrane</keyword>
<gene>
    <name evidence="7" type="ORF">FZW98_14925</name>
</gene>
<evidence type="ECO:0000313" key="8">
    <source>
        <dbReference type="Proteomes" id="UP000322220"/>
    </source>
</evidence>
<evidence type="ECO:0000256" key="5">
    <source>
        <dbReference type="SAM" id="Phobius"/>
    </source>
</evidence>
<dbReference type="PROSITE" id="PS50929">
    <property type="entry name" value="ABC_TM1F"/>
    <property type="match status" value="1"/>
</dbReference>
<dbReference type="Pfam" id="PF00664">
    <property type="entry name" value="ABC_membrane"/>
    <property type="match status" value="1"/>
</dbReference>
<dbReference type="InterPro" id="IPR011527">
    <property type="entry name" value="ABC1_TM_dom"/>
</dbReference>